<sequence length="233" mass="26525">MTGTQPTRPPLRITDLISRHNAGSTVVCNTAFDILPVDFEHRSNPFKAFIFLCQYSGTVDGVDYTFRKCYARGCPHNLCPHVSQAVLVANRYLQRDYHRLETAGIPIEKKLFSLEEMVLKFDQQQDADDPAMALYDYVQLAGEGREVAIRPTLEFVTAVEHFDRFENKTVFLMADFAVTCQGRTVHLERCLACYPVDNEAEERQTKIELANARLELLYRDLESAGGKADKAFY</sequence>
<dbReference type="EMBL" id="AP021875">
    <property type="protein sequence ID" value="BBO76841.1"/>
    <property type="molecule type" value="Genomic_DNA"/>
</dbReference>
<reference evidence="1 2" key="1">
    <citation type="submission" date="2019-11" db="EMBL/GenBank/DDBJ databases">
        <title>Comparative genomics of hydrocarbon-degrading Desulfosarcina strains.</title>
        <authorList>
            <person name="Watanabe M."/>
            <person name="Kojima H."/>
            <person name="Fukui M."/>
        </authorList>
    </citation>
    <scope>NUCLEOTIDE SEQUENCE [LARGE SCALE GENOMIC DNA]</scope>
    <source>
        <strain evidence="1 2">PP31</strain>
    </source>
</reference>
<evidence type="ECO:0000313" key="2">
    <source>
        <dbReference type="Proteomes" id="UP000427769"/>
    </source>
</evidence>
<organism evidence="1 2">
    <name type="scientific">Desulfosarcina widdelii</name>
    <dbReference type="NCBI Taxonomy" id="947919"/>
    <lineage>
        <taxon>Bacteria</taxon>
        <taxon>Pseudomonadati</taxon>
        <taxon>Thermodesulfobacteriota</taxon>
        <taxon>Desulfobacteria</taxon>
        <taxon>Desulfobacterales</taxon>
        <taxon>Desulfosarcinaceae</taxon>
        <taxon>Desulfosarcina</taxon>
    </lineage>
</organism>
<dbReference type="AlphaFoldDB" id="A0A5K7ZAW3"/>
<dbReference type="OrthoDB" id="5416559at2"/>
<name>A0A5K7ZAW3_9BACT</name>
<dbReference type="RefSeq" id="WP_155305646.1">
    <property type="nucleotide sequence ID" value="NZ_AP021875.1"/>
</dbReference>
<accession>A0A5K7ZAW3</accession>
<dbReference type="Proteomes" id="UP000427769">
    <property type="component" value="Chromosome"/>
</dbReference>
<gene>
    <name evidence="1" type="ORF">DSCW_42580</name>
</gene>
<protein>
    <submittedName>
        <fullName evidence="1">Uncharacterized protein</fullName>
    </submittedName>
</protein>
<evidence type="ECO:0000313" key="1">
    <source>
        <dbReference type="EMBL" id="BBO76841.1"/>
    </source>
</evidence>
<proteinExistence type="predicted"/>
<keyword evidence="2" id="KW-1185">Reference proteome</keyword>
<dbReference type="KEGG" id="dwd:DSCW_42580"/>